<dbReference type="RefSeq" id="WP_103082834.1">
    <property type="nucleotide sequence ID" value="NZ_CP021850.1"/>
</dbReference>
<dbReference type="InterPro" id="IPR008915">
    <property type="entry name" value="Peptidase_M50"/>
</dbReference>
<evidence type="ECO:0000256" key="5">
    <source>
        <dbReference type="ARBA" id="ARBA00022692"/>
    </source>
</evidence>
<dbReference type="GO" id="GO:0008237">
    <property type="term" value="F:metallopeptidase activity"/>
    <property type="evidence" value="ECO:0007669"/>
    <property type="project" value="UniProtKB-KW"/>
</dbReference>
<dbReference type="KEGG" id="cthd:CDO33_15380"/>
<sequence>MKTELAFKFRQVDIKINIFTFAIIPAMYLTGYFETFIAAFISIMLHELGHIALACLLKVKVHAVRIIPVGLNAVIDEMPDTGKQLMVYLGGPFTNILLSVAAYLFGLCFLPGSKVANLIASTNIYLAVFNLMPVLPLDGGRILKTAMADKVGFLPAGRYAKKISLIFAAFIFLLGIAQLYINSYNFSIFFISIYIIISLRWDETEAALMNVKSIIYRRSRLVRKGVYQARDLVVLKNVMLSEIIKNMDFDRFHIIHVLDDDLKLVKTFTEQEIIDALFENTTDITFDELIKKSESNKQG</sequence>
<dbReference type="PANTHER" id="PTHR39188">
    <property type="entry name" value="MEMBRANE-ASSOCIATED ZINC METALLOPROTEASE M50B"/>
    <property type="match status" value="1"/>
</dbReference>
<dbReference type="PANTHER" id="PTHR39188:SF3">
    <property type="entry name" value="STAGE IV SPORULATION PROTEIN FB"/>
    <property type="match status" value="1"/>
</dbReference>
<evidence type="ECO:0000256" key="10">
    <source>
        <dbReference type="ARBA" id="ARBA00023049"/>
    </source>
</evidence>
<dbReference type="OrthoDB" id="166377at2"/>
<evidence type="ECO:0000313" key="14">
    <source>
        <dbReference type="EMBL" id="PNT95787.1"/>
    </source>
</evidence>
<evidence type="ECO:0000259" key="13">
    <source>
        <dbReference type="Pfam" id="PF02163"/>
    </source>
</evidence>
<comment type="caution">
    <text evidence="14">The sequence shown here is derived from an EMBL/GenBank/DDBJ whole genome shotgun (WGS) entry which is preliminary data.</text>
</comment>
<feature type="transmembrane region" description="Helical" evidence="12">
    <location>
        <begin position="163"/>
        <end position="180"/>
    </location>
</feature>
<evidence type="ECO:0000256" key="6">
    <source>
        <dbReference type="ARBA" id="ARBA00022723"/>
    </source>
</evidence>
<evidence type="ECO:0000256" key="3">
    <source>
        <dbReference type="ARBA" id="ARBA00007931"/>
    </source>
</evidence>
<comment type="cofactor">
    <cofactor evidence="1">
        <name>Zn(2+)</name>
        <dbReference type="ChEBI" id="CHEBI:29105"/>
    </cofactor>
</comment>
<accession>A0A2K2F574</accession>
<keyword evidence="9 12" id="KW-1133">Transmembrane helix</keyword>
<name>A0A2K2F574_9CLOT</name>
<organism evidence="14 15">
    <name type="scientific">Clostridium thermosuccinogenes</name>
    <dbReference type="NCBI Taxonomy" id="84032"/>
    <lineage>
        <taxon>Bacteria</taxon>
        <taxon>Bacillati</taxon>
        <taxon>Bacillota</taxon>
        <taxon>Clostridia</taxon>
        <taxon>Eubacteriales</taxon>
        <taxon>Clostridiaceae</taxon>
        <taxon>Clostridium</taxon>
    </lineage>
</organism>
<dbReference type="Proteomes" id="UP000236151">
    <property type="component" value="Unassembled WGS sequence"/>
</dbReference>
<protein>
    <recommendedName>
        <fullName evidence="13">Peptidase M50 domain-containing protein</fullName>
    </recommendedName>
</protein>
<dbReference type="GO" id="GO:0016020">
    <property type="term" value="C:membrane"/>
    <property type="evidence" value="ECO:0007669"/>
    <property type="project" value="UniProtKB-SubCell"/>
</dbReference>
<feature type="transmembrane region" description="Helical" evidence="12">
    <location>
        <begin position="85"/>
        <end position="112"/>
    </location>
</feature>
<evidence type="ECO:0000256" key="1">
    <source>
        <dbReference type="ARBA" id="ARBA00001947"/>
    </source>
</evidence>
<keyword evidence="4" id="KW-0645">Protease</keyword>
<keyword evidence="10" id="KW-0482">Metalloprotease</keyword>
<gene>
    <name evidence="14" type="ORF">CDQ84_16470</name>
</gene>
<evidence type="ECO:0000256" key="2">
    <source>
        <dbReference type="ARBA" id="ARBA00004141"/>
    </source>
</evidence>
<proteinExistence type="inferred from homology"/>
<feature type="domain" description="Peptidase M50" evidence="13">
    <location>
        <begin position="36"/>
        <end position="108"/>
    </location>
</feature>
<keyword evidence="11 12" id="KW-0472">Membrane</keyword>
<dbReference type="Pfam" id="PF02163">
    <property type="entry name" value="Peptidase_M50"/>
    <property type="match status" value="2"/>
</dbReference>
<evidence type="ECO:0000256" key="11">
    <source>
        <dbReference type="ARBA" id="ARBA00023136"/>
    </source>
</evidence>
<evidence type="ECO:0000256" key="8">
    <source>
        <dbReference type="ARBA" id="ARBA00022833"/>
    </source>
</evidence>
<comment type="subcellular location">
    <subcellularLocation>
        <location evidence="2">Membrane</location>
        <topology evidence="2">Multi-pass membrane protein</topology>
    </subcellularLocation>
</comment>
<dbReference type="GO" id="GO:0046872">
    <property type="term" value="F:metal ion binding"/>
    <property type="evidence" value="ECO:0007669"/>
    <property type="project" value="UniProtKB-KW"/>
</dbReference>
<evidence type="ECO:0000256" key="12">
    <source>
        <dbReference type="SAM" id="Phobius"/>
    </source>
</evidence>
<dbReference type="AlphaFoldDB" id="A0A2K2F574"/>
<feature type="domain" description="Peptidase M50" evidence="13">
    <location>
        <begin position="115"/>
        <end position="174"/>
    </location>
</feature>
<feature type="transmembrane region" description="Helical" evidence="12">
    <location>
        <begin position="124"/>
        <end position="143"/>
    </location>
</feature>
<reference evidence="15" key="1">
    <citation type="submission" date="2017-06" db="EMBL/GenBank/DDBJ databases">
        <title>Investigating the central metabolism of Clostridium thermosuccinogenes.</title>
        <authorList>
            <person name="Koendjbiharie J.G."/>
            <person name="Van Kranenburg R."/>
            <person name="Vriesendorp B."/>
        </authorList>
    </citation>
    <scope>NUCLEOTIDE SEQUENCE [LARGE SCALE GENOMIC DNA]</scope>
    <source>
        <strain evidence="15">DSM 5806</strain>
    </source>
</reference>
<dbReference type="EMBL" id="NIOJ01000059">
    <property type="protein sequence ID" value="PNT95787.1"/>
    <property type="molecule type" value="Genomic_DNA"/>
</dbReference>
<evidence type="ECO:0000256" key="7">
    <source>
        <dbReference type="ARBA" id="ARBA00022801"/>
    </source>
</evidence>
<keyword evidence="5 12" id="KW-0812">Transmembrane</keyword>
<dbReference type="GO" id="GO:0006508">
    <property type="term" value="P:proteolysis"/>
    <property type="evidence" value="ECO:0007669"/>
    <property type="project" value="UniProtKB-KW"/>
</dbReference>
<comment type="similarity">
    <text evidence="3">Belongs to the peptidase M50B family.</text>
</comment>
<keyword evidence="15" id="KW-1185">Reference proteome</keyword>
<evidence type="ECO:0000313" key="15">
    <source>
        <dbReference type="Proteomes" id="UP000236151"/>
    </source>
</evidence>
<keyword evidence="8" id="KW-0862">Zinc</keyword>
<evidence type="ECO:0000256" key="4">
    <source>
        <dbReference type="ARBA" id="ARBA00022670"/>
    </source>
</evidence>
<keyword evidence="6" id="KW-0479">Metal-binding</keyword>
<evidence type="ECO:0000256" key="9">
    <source>
        <dbReference type="ARBA" id="ARBA00022989"/>
    </source>
</evidence>
<keyword evidence="7" id="KW-0378">Hydrolase</keyword>